<dbReference type="Gene3D" id="2.40.10.10">
    <property type="entry name" value="Trypsin-like serine proteases"/>
    <property type="match status" value="2"/>
</dbReference>
<dbReference type="FunFam" id="2.40.10.10:FF:000024">
    <property type="entry name" value="Serine protease 53"/>
    <property type="match status" value="1"/>
</dbReference>
<feature type="non-terminal residue" evidence="8">
    <location>
        <position position="278"/>
    </location>
</feature>
<dbReference type="Pfam" id="PF00089">
    <property type="entry name" value="Trypsin"/>
    <property type="match status" value="1"/>
</dbReference>
<gene>
    <name evidence="8" type="ORF">GDO86_017868</name>
</gene>
<keyword evidence="2" id="KW-0732">Signal</keyword>
<keyword evidence="6" id="KW-0325">Glycoprotein</keyword>
<dbReference type="SMART" id="SM00020">
    <property type="entry name" value="Tryp_SPc"/>
    <property type="match status" value="1"/>
</dbReference>
<keyword evidence="3" id="KW-0378">Hydrolase</keyword>
<dbReference type="PRINTS" id="PR00722">
    <property type="entry name" value="CHYMOTRYPSIN"/>
</dbReference>
<dbReference type="EMBL" id="JAACNH010001016">
    <property type="protein sequence ID" value="KAG8430409.1"/>
    <property type="molecule type" value="Genomic_DNA"/>
</dbReference>
<dbReference type="InterPro" id="IPR001314">
    <property type="entry name" value="Peptidase_S1A"/>
</dbReference>
<evidence type="ECO:0000256" key="4">
    <source>
        <dbReference type="ARBA" id="ARBA00022825"/>
    </source>
</evidence>
<dbReference type="InterPro" id="IPR009003">
    <property type="entry name" value="Peptidase_S1_PA"/>
</dbReference>
<protein>
    <recommendedName>
        <fullName evidence="7">Peptidase S1 domain-containing protein</fullName>
    </recommendedName>
</protein>
<keyword evidence="4" id="KW-0720">Serine protease</keyword>
<evidence type="ECO:0000256" key="2">
    <source>
        <dbReference type="ARBA" id="ARBA00022729"/>
    </source>
</evidence>
<organism evidence="8 9">
    <name type="scientific">Hymenochirus boettgeri</name>
    <name type="common">Congo dwarf clawed frog</name>
    <dbReference type="NCBI Taxonomy" id="247094"/>
    <lineage>
        <taxon>Eukaryota</taxon>
        <taxon>Metazoa</taxon>
        <taxon>Chordata</taxon>
        <taxon>Craniata</taxon>
        <taxon>Vertebrata</taxon>
        <taxon>Euteleostomi</taxon>
        <taxon>Amphibia</taxon>
        <taxon>Batrachia</taxon>
        <taxon>Anura</taxon>
        <taxon>Pipoidea</taxon>
        <taxon>Pipidae</taxon>
        <taxon>Pipinae</taxon>
        <taxon>Hymenochirus</taxon>
    </lineage>
</organism>
<dbReference type="GO" id="GO:0006508">
    <property type="term" value="P:proteolysis"/>
    <property type="evidence" value="ECO:0007669"/>
    <property type="project" value="UniProtKB-KW"/>
</dbReference>
<dbReference type="OrthoDB" id="7863416at2759"/>
<evidence type="ECO:0000259" key="7">
    <source>
        <dbReference type="PROSITE" id="PS50240"/>
    </source>
</evidence>
<feature type="non-terminal residue" evidence="8">
    <location>
        <position position="1"/>
    </location>
</feature>
<proteinExistence type="predicted"/>
<evidence type="ECO:0000313" key="9">
    <source>
        <dbReference type="Proteomes" id="UP000812440"/>
    </source>
</evidence>
<dbReference type="Proteomes" id="UP000812440">
    <property type="component" value="Unassembled WGS sequence"/>
</dbReference>
<evidence type="ECO:0000256" key="5">
    <source>
        <dbReference type="ARBA" id="ARBA00023157"/>
    </source>
</evidence>
<dbReference type="CDD" id="cd00190">
    <property type="entry name" value="Tryp_SPc"/>
    <property type="match status" value="1"/>
</dbReference>
<sequence length="278" mass="31016">AECGLSNPPSKTVGGHNAQQGTWPWQVSLRDGRGHFCGGSLISKRHVISAAHCFDDIRNKTSVDVFLGSYKLKEPNEGEKKFSIRNITIHPYYNNEFRTNDIIILELDNEVNITDNIRPVCLPGSTVKFPTGLECWVTGWATIRPNYTLPYPQTLQEASVPLIDIKTCLGYYNIHSRRALLVEEFMICAGYIKGGKDSCQGDFGGPLVCSTNGRWYLAGVASYRDSCGKPYRPQLYTFLTAYRNFIGSHAPNITDSERDINFTGPFVTIETQQNSAMA</sequence>
<dbReference type="PANTHER" id="PTHR24253">
    <property type="entry name" value="TRANSMEMBRANE PROTEASE SERINE"/>
    <property type="match status" value="1"/>
</dbReference>
<evidence type="ECO:0000313" key="8">
    <source>
        <dbReference type="EMBL" id="KAG8430409.1"/>
    </source>
</evidence>
<dbReference type="GO" id="GO:0004252">
    <property type="term" value="F:serine-type endopeptidase activity"/>
    <property type="evidence" value="ECO:0007669"/>
    <property type="project" value="InterPro"/>
</dbReference>
<feature type="domain" description="Peptidase S1" evidence="7">
    <location>
        <begin position="12"/>
        <end position="251"/>
    </location>
</feature>
<dbReference type="InterPro" id="IPR018114">
    <property type="entry name" value="TRYPSIN_HIS"/>
</dbReference>
<dbReference type="InterPro" id="IPR001254">
    <property type="entry name" value="Trypsin_dom"/>
</dbReference>
<reference evidence="8" key="1">
    <citation type="thesis" date="2020" institute="ProQuest LLC" country="789 East Eisenhower Parkway, Ann Arbor, MI, USA">
        <title>Comparative Genomics and Chromosome Evolution.</title>
        <authorList>
            <person name="Mudd A.B."/>
        </authorList>
    </citation>
    <scope>NUCLEOTIDE SEQUENCE</scope>
    <source>
        <strain evidence="8">Female2</strain>
        <tissue evidence="8">Blood</tissue>
    </source>
</reference>
<keyword evidence="1" id="KW-0645">Protease</keyword>
<dbReference type="AlphaFoldDB" id="A0A8T2ICV5"/>
<accession>A0A8T2ICV5</accession>
<keyword evidence="9" id="KW-1185">Reference proteome</keyword>
<evidence type="ECO:0000256" key="3">
    <source>
        <dbReference type="ARBA" id="ARBA00022801"/>
    </source>
</evidence>
<dbReference type="SUPFAM" id="SSF50494">
    <property type="entry name" value="Trypsin-like serine proteases"/>
    <property type="match status" value="1"/>
</dbReference>
<evidence type="ECO:0000256" key="1">
    <source>
        <dbReference type="ARBA" id="ARBA00022670"/>
    </source>
</evidence>
<dbReference type="InterPro" id="IPR043504">
    <property type="entry name" value="Peptidase_S1_PA_chymotrypsin"/>
</dbReference>
<dbReference type="PROSITE" id="PS00134">
    <property type="entry name" value="TRYPSIN_HIS"/>
    <property type="match status" value="1"/>
</dbReference>
<comment type="caution">
    <text evidence="8">The sequence shown here is derived from an EMBL/GenBank/DDBJ whole genome shotgun (WGS) entry which is preliminary data.</text>
</comment>
<name>A0A8T2ICV5_9PIPI</name>
<dbReference type="PANTHER" id="PTHR24253:SF144">
    <property type="entry name" value="CHYMOTRYPSIN-LIKE PROTEASE CTRL-1-RELATED"/>
    <property type="match status" value="1"/>
</dbReference>
<evidence type="ECO:0000256" key="6">
    <source>
        <dbReference type="ARBA" id="ARBA00023180"/>
    </source>
</evidence>
<keyword evidence="5" id="KW-1015">Disulfide bond</keyword>
<dbReference type="PROSITE" id="PS50240">
    <property type="entry name" value="TRYPSIN_DOM"/>
    <property type="match status" value="1"/>
</dbReference>